<dbReference type="PANTHER" id="PTHR47547:SF1">
    <property type="entry name" value="ASPARTATE-PROTON SYMPORTER"/>
    <property type="match status" value="1"/>
</dbReference>
<feature type="transmembrane region" description="Helical" evidence="5">
    <location>
        <begin position="208"/>
        <end position="231"/>
    </location>
</feature>
<dbReference type="InterPro" id="IPR052962">
    <property type="entry name" value="AA_Transporter_AGT"/>
</dbReference>
<dbReference type="InterPro" id="IPR002293">
    <property type="entry name" value="AA/rel_permease1"/>
</dbReference>
<name>A0A0F9EK56_9ZZZZ</name>
<feature type="transmembrane region" description="Helical" evidence="5">
    <location>
        <begin position="402"/>
        <end position="420"/>
    </location>
</feature>
<gene>
    <name evidence="6" type="ORF">LCGC14_2065240</name>
</gene>
<organism evidence="6">
    <name type="scientific">marine sediment metagenome</name>
    <dbReference type="NCBI Taxonomy" id="412755"/>
    <lineage>
        <taxon>unclassified sequences</taxon>
        <taxon>metagenomes</taxon>
        <taxon>ecological metagenomes</taxon>
    </lineage>
</organism>
<feature type="transmembrane region" description="Helical" evidence="5">
    <location>
        <begin position="342"/>
        <end position="365"/>
    </location>
</feature>
<comment type="caution">
    <text evidence="6">The sequence shown here is derived from an EMBL/GenBank/DDBJ whole genome shotgun (WGS) entry which is preliminary data.</text>
</comment>
<accession>A0A0F9EK56</accession>
<feature type="transmembrane region" description="Helical" evidence="5">
    <location>
        <begin position="276"/>
        <end position="294"/>
    </location>
</feature>
<keyword evidence="3 5" id="KW-1133">Transmembrane helix</keyword>
<feature type="transmembrane region" description="Helical" evidence="5">
    <location>
        <begin position="12"/>
        <end position="45"/>
    </location>
</feature>
<evidence type="ECO:0000256" key="5">
    <source>
        <dbReference type="SAM" id="Phobius"/>
    </source>
</evidence>
<evidence type="ECO:0000313" key="6">
    <source>
        <dbReference type="EMBL" id="KKL74404.1"/>
    </source>
</evidence>
<comment type="subcellular location">
    <subcellularLocation>
        <location evidence="1">Membrane</location>
        <topology evidence="1">Multi-pass membrane protein</topology>
    </subcellularLocation>
</comment>
<proteinExistence type="predicted"/>
<feature type="transmembrane region" description="Helical" evidence="5">
    <location>
        <begin position="315"/>
        <end position="336"/>
    </location>
</feature>
<feature type="non-terminal residue" evidence="6">
    <location>
        <position position="1"/>
    </location>
</feature>
<dbReference type="PANTHER" id="PTHR47547">
    <property type="match status" value="1"/>
</dbReference>
<feature type="transmembrane region" description="Helical" evidence="5">
    <location>
        <begin position="168"/>
        <end position="188"/>
    </location>
</feature>
<evidence type="ECO:0000256" key="1">
    <source>
        <dbReference type="ARBA" id="ARBA00004141"/>
    </source>
</evidence>
<evidence type="ECO:0000256" key="3">
    <source>
        <dbReference type="ARBA" id="ARBA00022989"/>
    </source>
</evidence>
<evidence type="ECO:0008006" key="7">
    <source>
        <dbReference type="Google" id="ProtNLM"/>
    </source>
</evidence>
<feature type="transmembrane region" description="Helical" evidence="5">
    <location>
        <begin position="77"/>
        <end position="100"/>
    </location>
</feature>
<evidence type="ECO:0000256" key="2">
    <source>
        <dbReference type="ARBA" id="ARBA00022692"/>
    </source>
</evidence>
<keyword evidence="4 5" id="KW-0472">Membrane</keyword>
<feature type="transmembrane region" description="Helical" evidence="5">
    <location>
        <begin position="112"/>
        <end position="131"/>
    </location>
</feature>
<dbReference type="EMBL" id="LAZR01024665">
    <property type="protein sequence ID" value="KKL74404.1"/>
    <property type="molecule type" value="Genomic_DNA"/>
</dbReference>
<dbReference type="GO" id="GO:0016020">
    <property type="term" value="C:membrane"/>
    <property type="evidence" value="ECO:0007669"/>
    <property type="project" value="UniProtKB-SubCell"/>
</dbReference>
<feature type="transmembrane region" description="Helical" evidence="5">
    <location>
        <begin position="466"/>
        <end position="485"/>
    </location>
</feature>
<reference evidence="6" key="1">
    <citation type="journal article" date="2015" name="Nature">
        <title>Complex archaea that bridge the gap between prokaryotes and eukaryotes.</title>
        <authorList>
            <person name="Spang A."/>
            <person name="Saw J.H."/>
            <person name="Jorgensen S.L."/>
            <person name="Zaremba-Niedzwiedzka K."/>
            <person name="Martijn J."/>
            <person name="Lind A.E."/>
            <person name="van Eijk R."/>
            <person name="Schleper C."/>
            <person name="Guy L."/>
            <person name="Ettema T.J."/>
        </authorList>
    </citation>
    <scope>NUCLEOTIDE SEQUENCE</scope>
</reference>
<feature type="transmembrane region" description="Helical" evidence="5">
    <location>
        <begin position="429"/>
        <end position="446"/>
    </location>
</feature>
<sequence length="495" mass="53479">IGVGGILGSGIFGMPAIMAAVAGPALILAILISGIITFFLGIAYAELGSAFPISGGPYSLPKLALGNMGGFLMGWGYFLYLFIGTAAVIDIFVVYLGFYVPNLAHGGTLTPIGILVALIALWAFTLINVFGVKWGGLYSVITTVGKLIPLAIFSLVGLAFVQGHNFTPFIPFGFTGVTLGVALFFWSFTGFEAIVMPTEEVKNPAKTIPWAMILTIIIVLLFNTLLAFVFLGMIDWKGLGINAGDWKRIGELTSPFADVAIGIGLPWLAAIATIGAIIATAGAGGSWVLIQARLPFAMARDKLFWKPMANVNKKYGTPIASLIFTSVLTSIIMIAIPNFASVALIASVTGVVPYAAAVLAVKILRKTKPNVKRPFKLPMVNLVTIIGFVLATFVIYWATWPWSLVGVLLMLTGYIAFIFVKRKWEVKRNLWLIAYLVGIAVISYLGDPSLMFNNFLPIDPLGYLKLPNDLIVLTIFAILIYLWAYNENKKYKEKA</sequence>
<feature type="transmembrane region" description="Helical" evidence="5">
    <location>
        <begin position="137"/>
        <end position="161"/>
    </location>
</feature>
<evidence type="ECO:0000256" key="4">
    <source>
        <dbReference type="ARBA" id="ARBA00023136"/>
    </source>
</evidence>
<protein>
    <recommendedName>
        <fullName evidence="7">Amino acid permease/ SLC12A domain-containing protein</fullName>
    </recommendedName>
</protein>
<dbReference type="AlphaFoldDB" id="A0A0F9EK56"/>
<dbReference type="GO" id="GO:0022857">
    <property type="term" value="F:transmembrane transporter activity"/>
    <property type="evidence" value="ECO:0007669"/>
    <property type="project" value="InterPro"/>
</dbReference>
<dbReference type="Gene3D" id="1.20.1740.10">
    <property type="entry name" value="Amino acid/polyamine transporter I"/>
    <property type="match status" value="1"/>
</dbReference>
<dbReference type="PIRSF" id="PIRSF006060">
    <property type="entry name" value="AA_transporter"/>
    <property type="match status" value="1"/>
</dbReference>
<dbReference type="Pfam" id="PF13520">
    <property type="entry name" value="AA_permease_2"/>
    <property type="match status" value="1"/>
</dbReference>
<keyword evidence="2 5" id="KW-0812">Transmembrane</keyword>
<feature type="transmembrane region" description="Helical" evidence="5">
    <location>
        <begin position="377"/>
        <end position="396"/>
    </location>
</feature>